<gene>
    <name evidence="1" type="ORF">HLH21_03890</name>
</gene>
<accession>A0A7W4J603</accession>
<dbReference type="Proteomes" id="UP000561066">
    <property type="component" value="Unassembled WGS sequence"/>
</dbReference>
<reference evidence="1 2" key="1">
    <citation type="submission" date="2020-04" db="EMBL/GenBank/DDBJ databases">
        <title>Description of novel Gluconacetobacter.</title>
        <authorList>
            <person name="Sombolestani A."/>
        </authorList>
    </citation>
    <scope>NUCLEOTIDE SEQUENCE [LARGE SCALE GENOMIC DNA]</scope>
    <source>
        <strain evidence="1 2">LMG 21312</strain>
    </source>
</reference>
<dbReference type="EMBL" id="JABEQH010000004">
    <property type="protein sequence ID" value="MBB2175067.1"/>
    <property type="molecule type" value="Genomic_DNA"/>
</dbReference>
<keyword evidence="2" id="KW-1185">Reference proteome</keyword>
<comment type="caution">
    <text evidence="1">The sequence shown here is derived from an EMBL/GenBank/DDBJ whole genome shotgun (WGS) entry which is preliminary data.</text>
</comment>
<dbReference type="InterPro" id="IPR018759">
    <property type="entry name" value="BBP2_2"/>
</dbReference>
<dbReference type="Pfam" id="PF10082">
    <property type="entry name" value="BBP2_2"/>
    <property type="match status" value="1"/>
</dbReference>
<name>A0A7W4J603_9PROT</name>
<dbReference type="RefSeq" id="WP_182941507.1">
    <property type="nucleotide sequence ID" value="NZ_JABEQH010000004.1"/>
</dbReference>
<organism evidence="1 2">
    <name type="scientific">Gluconacetobacter johannae</name>
    <dbReference type="NCBI Taxonomy" id="112140"/>
    <lineage>
        <taxon>Bacteria</taxon>
        <taxon>Pseudomonadati</taxon>
        <taxon>Pseudomonadota</taxon>
        <taxon>Alphaproteobacteria</taxon>
        <taxon>Acetobacterales</taxon>
        <taxon>Acetobacteraceae</taxon>
        <taxon>Gluconacetobacter</taxon>
    </lineage>
</organism>
<evidence type="ECO:0000313" key="1">
    <source>
        <dbReference type="EMBL" id="MBB2175067.1"/>
    </source>
</evidence>
<dbReference type="AlphaFoldDB" id="A0A7W4J603"/>
<evidence type="ECO:0000313" key="2">
    <source>
        <dbReference type="Proteomes" id="UP000561066"/>
    </source>
</evidence>
<proteinExistence type="predicted"/>
<protein>
    <submittedName>
        <fullName evidence="1">Outer membrane beta-barrel protein</fullName>
    </submittedName>
</protein>
<sequence>MRTTLPVSLGLIVIVPLLLPDIASAQIVDAYFPPLGTGFGDLTTEPEQIRTLEHYAPQGLRYGPVRFDASATENGGYDNNVSRLVNGRGSAAFVTSGRAAVVAQWQHDQVHADLGVDDYRFVSQSIQNRTNWTAAAGGIHDFGHDQLGLAYTHLSLVQTPVNLGALGLSQPVPYQFDNVRLSYTATTHGRLSFIPEAQLSQFHFDQITPSEVQIDQSYRNRAVITEGITGRYDVAAGQQILVVLQGIEIRYLDGTPGLPTRDSNGASGMVGMDFGLSGPIRFRALVGYQTRLYRAALFGQISTPMAEAELSWSPTRLTMATLTVRHGIEDSAFENVVGFTYTSAQIGVRHAFSRNIVLTAQAGLQQADYSQTPQALNNTVLTQVGASQAVYTVGAGAEWLMTRHIGWTFNYIFSSLNTVGAGNVPDHTVMLGLRFSL</sequence>